<dbReference type="EMBL" id="SMGJ01000003">
    <property type="protein sequence ID" value="TCK69789.1"/>
    <property type="molecule type" value="Genomic_DNA"/>
</dbReference>
<dbReference type="Pfam" id="PF04257">
    <property type="entry name" value="Exonuc_V_gamma"/>
    <property type="match status" value="1"/>
</dbReference>
<organism evidence="12 13">
    <name type="scientific">Lonepinella koalarum</name>
    <dbReference type="NCBI Taxonomy" id="53417"/>
    <lineage>
        <taxon>Bacteria</taxon>
        <taxon>Pseudomonadati</taxon>
        <taxon>Pseudomonadota</taxon>
        <taxon>Gammaproteobacteria</taxon>
        <taxon>Pasteurellales</taxon>
        <taxon>Pasteurellaceae</taxon>
        <taxon>Lonepinella</taxon>
    </lineage>
</organism>
<keyword evidence="1 10" id="KW-0540">Nuclease</keyword>
<feature type="domain" description="RecC C-terminal" evidence="11">
    <location>
        <begin position="838"/>
        <end position="1058"/>
    </location>
</feature>
<name>A0A4R1L0H4_9PAST</name>
<evidence type="ECO:0000256" key="7">
    <source>
        <dbReference type="ARBA" id="ARBA00022840"/>
    </source>
</evidence>
<comment type="subunit">
    <text evidence="10">Heterotrimer of RecB, RecC and RecD. All subunits contribute to DNA-binding.</text>
</comment>
<proteinExistence type="inferred from homology"/>
<dbReference type="GO" id="GO:0008854">
    <property type="term" value="F:exodeoxyribonuclease V activity"/>
    <property type="evidence" value="ECO:0007669"/>
    <property type="project" value="InterPro"/>
</dbReference>
<evidence type="ECO:0000256" key="1">
    <source>
        <dbReference type="ARBA" id="ARBA00022722"/>
    </source>
</evidence>
<dbReference type="GO" id="GO:0005524">
    <property type="term" value="F:ATP binding"/>
    <property type="evidence" value="ECO:0007669"/>
    <property type="project" value="UniProtKB-UniRule"/>
</dbReference>
<dbReference type="PANTHER" id="PTHR30591:SF1">
    <property type="entry name" value="RECBCD ENZYME SUBUNIT RECC"/>
    <property type="match status" value="1"/>
</dbReference>
<keyword evidence="5 10" id="KW-0347">Helicase</keyword>
<accession>A0A4R1L0H4</accession>
<keyword evidence="6 10" id="KW-0269">Exonuclease</keyword>
<evidence type="ECO:0000256" key="4">
    <source>
        <dbReference type="ARBA" id="ARBA00022801"/>
    </source>
</evidence>
<reference evidence="12 13" key="1">
    <citation type="submission" date="2019-03" db="EMBL/GenBank/DDBJ databases">
        <title>Genomic Encyclopedia of Type Strains, Phase IV (KMG-IV): sequencing the most valuable type-strain genomes for metagenomic binning, comparative biology and taxonomic classification.</title>
        <authorList>
            <person name="Goeker M."/>
        </authorList>
    </citation>
    <scope>NUCLEOTIDE SEQUENCE [LARGE SCALE GENOMIC DNA]</scope>
    <source>
        <strain evidence="12 13">DSM 10053</strain>
    </source>
</reference>
<evidence type="ECO:0000256" key="6">
    <source>
        <dbReference type="ARBA" id="ARBA00022839"/>
    </source>
</evidence>
<dbReference type="GO" id="GO:0003677">
    <property type="term" value="F:DNA binding"/>
    <property type="evidence" value="ECO:0007669"/>
    <property type="project" value="UniProtKB-UniRule"/>
</dbReference>
<gene>
    <name evidence="10" type="primary">recC</name>
    <name evidence="12" type="ORF">EV692_0990</name>
</gene>
<dbReference type="Gene3D" id="3.40.50.10930">
    <property type="match status" value="1"/>
</dbReference>
<dbReference type="Pfam" id="PF17946">
    <property type="entry name" value="RecC_C"/>
    <property type="match status" value="1"/>
</dbReference>
<evidence type="ECO:0000256" key="5">
    <source>
        <dbReference type="ARBA" id="ARBA00022806"/>
    </source>
</evidence>
<keyword evidence="8 10" id="KW-0238">DNA-binding</keyword>
<dbReference type="Gene3D" id="3.40.50.300">
    <property type="entry name" value="P-loop containing nucleotide triphosphate hydrolases"/>
    <property type="match status" value="2"/>
</dbReference>
<evidence type="ECO:0000256" key="9">
    <source>
        <dbReference type="ARBA" id="ARBA00023204"/>
    </source>
</evidence>
<evidence type="ECO:0000313" key="12">
    <source>
        <dbReference type="EMBL" id="TCK69789.1"/>
    </source>
</evidence>
<sequence length="1129" mass="131579">MFIIYHSNNLELQKDILCELIKLDPLDDPFSSETILVQSPGMAQWLQLQLAAKQGIAANFHFPMPASFIWQQYVDNLPNVAEQSQFSKDAMTWRLMALIKRTDLQPILNYLHYSPQSEQQKLYQLARKIADLFDQYLVYRPHWISAWEQHQPQIIINEIVGQQKHTDDDFKQRIEQDVAWQGILWRALIADLSHDDKPLQHRANLHQEYLQLSHYKNLPKRLFIFGISALPKTYLETFVAMAKHCDIHLFFNNPSQYYWGDLVDPSFARKRELKILTERKTGEQKSFFKPTQLDEYLANKQELTSEQEYLSVGNPLLATWGKLGRDFFYLLSQLDCLEIQQNIDITGQSLLNQVQHKILHLAPSEVGSLHFAAEDQSISFHACHSPMREVEVLHDYLLQCFINDETLTPKDIVVMVADIDRYAPYIQAVFGQYQRKIKDLQGNWDYDKRYIPFSISDQTLSESDVLLATFLNLLHLKDSQFSAEDVLALLDIPAIRHRFAITQDELEQLRHWVKDSGIRFGLDKQHPQGQNFNAWQAGLERMLLGFAMREENGIWQQEQLGFDHSYGLKSRLVGALASFIEQLSLWQHTLSQSHSITEWQTNLTALLQNFFISEANTADMLRYIENSIQQLTELLQTLHIDEPLSAEVMADVLTEKLNEQENSLKFLVGKVSFCTLLPMRAIPFKVVCLLGMNEPDYPRQQTSNSFDLMQYHRQKGDRSRRDDDRYLFLEALLAAQQQLYISYVGQSMIDNTPLEPSVLVNQLLDYLDENLDTDCRPKGDDKPLVKYHAMTAFSPKNFSENHRTFAKEWANIANAHQRPEDFVKIPNSDTKPENNIIQIDTEQLIKFIKNPLQFFFEQRLDVYFRDKDEQIMDTENFVLDGLDLYQIQQHLLMQEKIDVDAYFAQLKVKGLLPSGEFAQLYQHQVRSEIAQFQEILRPYQEQPTQTQYVDLVIDVEGKTIYLSGYINRLFETTKGVQLIQWTVAKHKDSYAIENWLYYLILLANNGVNKVLPPLFYAKEKNNLVGKTFLFDPNFDPMPLLKRYISAYLASEQHVILAVTKDIGRYLKTENAQAKCQHIENIAQGDDYNQGDIYWQRLLKQTGDLSYYLPEIDHNTKDWFATMINSVHSL</sequence>
<dbReference type="AlphaFoldDB" id="A0A4R1L0H4"/>
<dbReference type="InterPro" id="IPR041500">
    <property type="entry name" value="RecC_C"/>
</dbReference>
<dbReference type="GO" id="GO:0009338">
    <property type="term" value="C:exodeoxyribonuclease V complex"/>
    <property type="evidence" value="ECO:0007669"/>
    <property type="project" value="InterPro"/>
</dbReference>
<dbReference type="PANTHER" id="PTHR30591">
    <property type="entry name" value="RECBCD ENZYME SUBUNIT RECC"/>
    <property type="match status" value="1"/>
</dbReference>
<dbReference type="Gene3D" id="1.10.10.990">
    <property type="match status" value="1"/>
</dbReference>
<evidence type="ECO:0000256" key="2">
    <source>
        <dbReference type="ARBA" id="ARBA00022741"/>
    </source>
</evidence>
<evidence type="ECO:0000256" key="3">
    <source>
        <dbReference type="ARBA" id="ARBA00022763"/>
    </source>
</evidence>
<comment type="miscellaneous">
    <text evidence="10">In the RecBCD complex, RecB has a slow 3'-5' helicase, an exonuclease activity and loads RecA onto ssDNA, RecD has a fast 5'-3' helicase activity, while RecC stimulates the ATPase and processivity of the RecB helicase and contributes to recognition of the Chi site.</text>
</comment>
<dbReference type="InterPro" id="IPR027417">
    <property type="entry name" value="P-loop_NTPase"/>
</dbReference>
<evidence type="ECO:0000256" key="8">
    <source>
        <dbReference type="ARBA" id="ARBA00023125"/>
    </source>
</evidence>
<dbReference type="SUPFAM" id="SSF52980">
    <property type="entry name" value="Restriction endonuclease-like"/>
    <property type="match status" value="1"/>
</dbReference>
<dbReference type="Proteomes" id="UP000295496">
    <property type="component" value="Unassembled WGS sequence"/>
</dbReference>
<evidence type="ECO:0000259" key="11">
    <source>
        <dbReference type="Pfam" id="PF17946"/>
    </source>
</evidence>
<dbReference type="InterPro" id="IPR011335">
    <property type="entry name" value="Restrct_endonuc-II-like"/>
</dbReference>
<dbReference type="GO" id="GO:0003678">
    <property type="term" value="F:DNA helicase activity"/>
    <property type="evidence" value="ECO:0007669"/>
    <property type="project" value="UniProtKB-UniRule"/>
</dbReference>
<keyword evidence="3 10" id="KW-0227">DNA damage</keyword>
<comment type="function">
    <text evidence="10">A helicase/nuclease that prepares dsDNA breaks (DSB) for recombinational DNA repair. Binds to DSBs and unwinds DNA via a highly rapid and processive ATP-dependent bidirectional helicase activity. Unwinds dsDNA until it encounters a Chi (crossover hotspot instigator) sequence from the 3' direction. Cuts ssDNA a few nucleotides 3' to the Chi site. The properties and activities of the enzyme are changed at Chi. The Chi-altered holoenzyme produces a long 3'-ssDNA overhang and facilitates RecA-binding to the ssDNA for homologous DNA recombination and repair. Holoenzyme degrades any linearized DNA that is unable to undergo homologous recombination. In the holoenzyme this subunit recognizes the wild-type Chi sequence, and when added to isolated RecB increases its ATP-dependent helicase processivity.</text>
</comment>
<keyword evidence="7 10" id="KW-0067">ATP-binding</keyword>
<comment type="similarity">
    <text evidence="10">Belongs to the RecC family.</text>
</comment>
<protein>
    <recommendedName>
        <fullName evidence="10">RecBCD enzyme subunit RecC</fullName>
    </recommendedName>
    <alternativeName>
        <fullName evidence="10">Exonuclease V subunit RecC</fullName>
        <shortName evidence="10">ExoV subunit RecC</shortName>
    </alternativeName>
    <alternativeName>
        <fullName evidence="10">Helicase/nuclease RecBCD subunit RecC</fullName>
    </alternativeName>
</protein>
<dbReference type="NCBIfam" id="TIGR01450">
    <property type="entry name" value="recC"/>
    <property type="match status" value="1"/>
</dbReference>
<dbReference type="SUPFAM" id="SSF52540">
    <property type="entry name" value="P-loop containing nucleoside triphosphate hydrolases"/>
    <property type="match status" value="2"/>
</dbReference>
<comment type="caution">
    <text evidence="12">The sequence shown here is derived from an EMBL/GenBank/DDBJ whole genome shotgun (WGS) entry which is preliminary data.</text>
</comment>
<dbReference type="InterPro" id="IPR006697">
    <property type="entry name" value="RecC"/>
</dbReference>
<keyword evidence="2 10" id="KW-0547">Nucleotide-binding</keyword>
<dbReference type="HAMAP" id="MF_01486">
    <property type="entry name" value="RecC"/>
    <property type="match status" value="1"/>
</dbReference>
<keyword evidence="4 10" id="KW-0378">Hydrolase</keyword>
<keyword evidence="9 10" id="KW-0234">DNA repair</keyword>
<dbReference type="InterPro" id="IPR013986">
    <property type="entry name" value="DExx_box_DNA_helicase_dom_sf"/>
</dbReference>
<evidence type="ECO:0000313" key="13">
    <source>
        <dbReference type="Proteomes" id="UP000295496"/>
    </source>
</evidence>
<dbReference type="GO" id="GO:0000724">
    <property type="term" value="P:double-strand break repair via homologous recombination"/>
    <property type="evidence" value="ECO:0007669"/>
    <property type="project" value="UniProtKB-UniRule"/>
</dbReference>
<evidence type="ECO:0000256" key="10">
    <source>
        <dbReference type="HAMAP-Rule" id="MF_01486"/>
    </source>
</evidence>
<dbReference type="Gene3D" id="1.10.10.160">
    <property type="match status" value="1"/>
</dbReference>
<keyword evidence="13" id="KW-1185">Reference proteome</keyword>
<dbReference type="PIRSF" id="PIRSF000980">
    <property type="entry name" value="RecC"/>
    <property type="match status" value="1"/>
</dbReference>
<dbReference type="RefSeq" id="WP_132301150.1">
    <property type="nucleotide sequence ID" value="NZ_CP170642.1"/>
</dbReference>